<dbReference type="AlphaFoldDB" id="A0ABD2CUS6"/>
<sequence>MIVPLTDTSIKEKQKEEEEEEEVKYNLDMSLPPESIFNIAITFLRARPMQYPFKKPTINFEVSVK</sequence>
<dbReference type="Proteomes" id="UP001607303">
    <property type="component" value="Unassembled WGS sequence"/>
</dbReference>
<evidence type="ECO:0000256" key="1">
    <source>
        <dbReference type="SAM" id="MobiDB-lite"/>
    </source>
</evidence>
<comment type="caution">
    <text evidence="2">The sequence shown here is derived from an EMBL/GenBank/DDBJ whole genome shotgun (WGS) entry which is preliminary data.</text>
</comment>
<proteinExistence type="predicted"/>
<reference evidence="2 3" key="1">
    <citation type="journal article" date="2024" name="Ann. Entomol. Soc. Am.">
        <title>Genomic analyses of the southern and eastern yellowjacket wasps (Hymenoptera: Vespidae) reveal evolutionary signatures of social life.</title>
        <authorList>
            <person name="Catto M.A."/>
            <person name="Caine P.B."/>
            <person name="Orr S.E."/>
            <person name="Hunt B.G."/>
            <person name="Goodisman M.A.D."/>
        </authorList>
    </citation>
    <scope>NUCLEOTIDE SEQUENCE [LARGE SCALE GENOMIC DNA]</scope>
    <source>
        <strain evidence="2">232</strain>
        <tissue evidence="2">Head and thorax</tissue>
    </source>
</reference>
<gene>
    <name evidence="2" type="ORF">V1477_002835</name>
</gene>
<accession>A0ABD2CUS6</accession>
<name>A0ABD2CUS6_VESMC</name>
<organism evidence="2 3">
    <name type="scientific">Vespula maculifrons</name>
    <name type="common">Eastern yellow jacket</name>
    <name type="synonym">Wasp</name>
    <dbReference type="NCBI Taxonomy" id="7453"/>
    <lineage>
        <taxon>Eukaryota</taxon>
        <taxon>Metazoa</taxon>
        <taxon>Ecdysozoa</taxon>
        <taxon>Arthropoda</taxon>
        <taxon>Hexapoda</taxon>
        <taxon>Insecta</taxon>
        <taxon>Pterygota</taxon>
        <taxon>Neoptera</taxon>
        <taxon>Endopterygota</taxon>
        <taxon>Hymenoptera</taxon>
        <taxon>Apocrita</taxon>
        <taxon>Aculeata</taxon>
        <taxon>Vespoidea</taxon>
        <taxon>Vespidae</taxon>
        <taxon>Vespinae</taxon>
        <taxon>Vespula</taxon>
    </lineage>
</organism>
<protein>
    <submittedName>
        <fullName evidence="2">Uncharacterized protein</fullName>
    </submittedName>
</protein>
<evidence type="ECO:0000313" key="2">
    <source>
        <dbReference type="EMBL" id="KAL2748899.1"/>
    </source>
</evidence>
<evidence type="ECO:0000313" key="3">
    <source>
        <dbReference type="Proteomes" id="UP001607303"/>
    </source>
</evidence>
<feature type="region of interest" description="Disordered" evidence="1">
    <location>
        <begin position="1"/>
        <end position="24"/>
    </location>
</feature>
<keyword evidence="3" id="KW-1185">Reference proteome</keyword>
<dbReference type="EMBL" id="JAYRBN010000029">
    <property type="protein sequence ID" value="KAL2748899.1"/>
    <property type="molecule type" value="Genomic_DNA"/>
</dbReference>